<protein>
    <submittedName>
        <fullName evidence="1">Uncharacterized protein</fullName>
    </submittedName>
</protein>
<dbReference type="Proteomes" id="UP001066276">
    <property type="component" value="Chromosome 11"/>
</dbReference>
<evidence type="ECO:0000313" key="1">
    <source>
        <dbReference type="EMBL" id="KAJ1090678.1"/>
    </source>
</evidence>
<dbReference type="AlphaFoldDB" id="A0AAV7LML9"/>
<accession>A0AAV7LML9</accession>
<comment type="caution">
    <text evidence="1">The sequence shown here is derived from an EMBL/GenBank/DDBJ whole genome shotgun (WGS) entry which is preliminary data.</text>
</comment>
<dbReference type="EMBL" id="JANPWB010000015">
    <property type="protein sequence ID" value="KAJ1090678.1"/>
    <property type="molecule type" value="Genomic_DNA"/>
</dbReference>
<reference evidence="1" key="1">
    <citation type="journal article" date="2022" name="bioRxiv">
        <title>Sequencing and chromosome-scale assembly of the giantPleurodeles waltlgenome.</title>
        <authorList>
            <person name="Brown T."/>
            <person name="Elewa A."/>
            <person name="Iarovenko S."/>
            <person name="Subramanian E."/>
            <person name="Araus A.J."/>
            <person name="Petzold A."/>
            <person name="Susuki M."/>
            <person name="Suzuki K.-i.T."/>
            <person name="Hayashi T."/>
            <person name="Toyoda A."/>
            <person name="Oliveira C."/>
            <person name="Osipova E."/>
            <person name="Leigh N.D."/>
            <person name="Simon A."/>
            <person name="Yun M.H."/>
        </authorList>
    </citation>
    <scope>NUCLEOTIDE SEQUENCE</scope>
    <source>
        <strain evidence="1">20211129_DDA</strain>
        <tissue evidence="1">Liver</tissue>
    </source>
</reference>
<sequence length="121" mass="14156">MQDRHRGPKFNAILVGGDVLNTTYDRPRIREQNATGEGKIHQAHPDAPRCADNVTFFTRLDYCHVTVERRWRLRQLIKPYQDIGGEAYLLAPAWLKTMIEEKIIIFTSEIQAKEYLMEQKL</sequence>
<organism evidence="1 2">
    <name type="scientific">Pleurodeles waltl</name>
    <name type="common">Iberian ribbed newt</name>
    <dbReference type="NCBI Taxonomy" id="8319"/>
    <lineage>
        <taxon>Eukaryota</taxon>
        <taxon>Metazoa</taxon>
        <taxon>Chordata</taxon>
        <taxon>Craniata</taxon>
        <taxon>Vertebrata</taxon>
        <taxon>Euteleostomi</taxon>
        <taxon>Amphibia</taxon>
        <taxon>Batrachia</taxon>
        <taxon>Caudata</taxon>
        <taxon>Salamandroidea</taxon>
        <taxon>Salamandridae</taxon>
        <taxon>Pleurodelinae</taxon>
        <taxon>Pleurodeles</taxon>
    </lineage>
</organism>
<evidence type="ECO:0000313" key="2">
    <source>
        <dbReference type="Proteomes" id="UP001066276"/>
    </source>
</evidence>
<proteinExistence type="predicted"/>
<gene>
    <name evidence="1" type="ORF">NDU88_003807</name>
</gene>
<keyword evidence="2" id="KW-1185">Reference proteome</keyword>
<name>A0AAV7LML9_PLEWA</name>